<comment type="cofactor">
    <cofactor evidence="1">
        <name>Zn(2+)</name>
        <dbReference type="ChEBI" id="CHEBI:29105"/>
    </cofactor>
</comment>
<dbReference type="Pfam" id="PF01431">
    <property type="entry name" value="Peptidase_M13"/>
    <property type="match status" value="1"/>
</dbReference>
<organism evidence="12 13">
    <name type="scientific">Fopius arisanus</name>
    <dbReference type="NCBI Taxonomy" id="64838"/>
    <lineage>
        <taxon>Eukaryota</taxon>
        <taxon>Metazoa</taxon>
        <taxon>Ecdysozoa</taxon>
        <taxon>Arthropoda</taxon>
        <taxon>Hexapoda</taxon>
        <taxon>Insecta</taxon>
        <taxon>Pterygota</taxon>
        <taxon>Neoptera</taxon>
        <taxon>Endopterygota</taxon>
        <taxon>Hymenoptera</taxon>
        <taxon>Apocrita</taxon>
        <taxon>Ichneumonoidea</taxon>
        <taxon>Braconidae</taxon>
        <taxon>Opiinae</taxon>
        <taxon>Fopius</taxon>
    </lineage>
</organism>
<accession>A0A9R1T8Q1</accession>
<evidence type="ECO:0000256" key="1">
    <source>
        <dbReference type="ARBA" id="ARBA00001947"/>
    </source>
</evidence>
<proteinExistence type="inferred from homology"/>
<dbReference type="PRINTS" id="PR00786">
    <property type="entry name" value="NEPRILYSIN"/>
</dbReference>
<dbReference type="GO" id="GO:0005886">
    <property type="term" value="C:plasma membrane"/>
    <property type="evidence" value="ECO:0007669"/>
    <property type="project" value="UniProtKB-SubCell"/>
</dbReference>
<feature type="domain" description="Peptidase M13 N-terminal" evidence="11">
    <location>
        <begin position="51"/>
        <end position="454"/>
    </location>
</feature>
<dbReference type="GeneID" id="105267584"/>
<dbReference type="Proteomes" id="UP000694866">
    <property type="component" value="Unplaced"/>
</dbReference>
<dbReference type="SUPFAM" id="SSF55486">
    <property type="entry name" value="Metalloproteases ('zincins'), catalytic domain"/>
    <property type="match status" value="1"/>
</dbReference>
<evidence type="ECO:0000256" key="4">
    <source>
        <dbReference type="ARBA" id="ARBA00022670"/>
    </source>
</evidence>
<dbReference type="InterPro" id="IPR018497">
    <property type="entry name" value="Peptidase_M13_C"/>
</dbReference>
<dbReference type="InterPro" id="IPR024079">
    <property type="entry name" value="MetalloPept_cat_dom_sf"/>
</dbReference>
<keyword evidence="7" id="KW-0862">Zinc</keyword>
<feature type="domain" description="Peptidase M13 C-terminal" evidence="10">
    <location>
        <begin position="511"/>
        <end position="721"/>
    </location>
</feature>
<feature type="chain" id="PRO_5040363151" evidence="9">
    <location>
        <begin position="27"/>
        <end position="723"/>
    </location>
</feature>
<dbReference type="CDD" id="cd08662">
    <property type="entry name" value="M13"/>
    <property type="match status" value="1"/>
</dbReference>
<protein>
    <submittedName>
        <fullName evidence="13">Endothelin-converting enzyme 1</fullName>
    </submittedName>
</protein>
<evidence type="ECO:0000256" key="2">
    <source>
        <dbReference type="ARBA" id="ARBA00004401"/>
    </source>
</evidence>
<keyword evidence="6" id="KW-0378">Hydrolase</keyword>
<evidence type="ECO:0000256" key="6">
    <source>
        <dbReference type="ARBA" id="ARBA00022801"/>
    </source>
</evidence>
<evidence type="ECO:0000259" key="11">
    <source>
        <dbReference type="Pfam" id="PF05649"/>
    </source>
</evidence>
<dbReference type="GO" id="GO:0016485">
    <property type="term" value="P:protein processing"/>
    <property type="evidence" value="ECO:0007669"/>
    <property type="project" value="TreeGrafter"/>
</dbReference>
<comment type="subcellular location">
    <subcellularLocation>
        <location evidence="2">Cell membrane</location>
        <topology evidence="2">Single-pass type II membrane protein</topology>
    </subcellularLocation>
</comment>
<keyword evidence="9" id="KW-0732">Signal</keyword>
<gene>
    <name evidence="13" type="primary">LOC105267584</name>
</gene>
<evidence type="ECO:0000259" key="10">
    <source>
        <dbReference type="Pfam" id="PF01431"/>
    </source>
</evidence>
<dbReference type="Gene3D" id="3.40.390.10">
    <property type="entry name" value="Collagenase (Catalytic Domain)"/>
    <property type="match status" value="1"/>
</dbReference>
<dbReference type="InterPro" id="IPR008753">
    <property type="entry name" value="Peptidase_M13_N"/>
</dbReference>
<dbReference type="AlphaFoldDB" id="A0A9R1T8Q1"/>
<dbReference type="Pfam" id="PF05649">
    <property type="entry name" value="Peptidase_M13_N"/>
    <property type="match status" value="1"/>
</dbReference>
<keyword evidence="12" id="KW-1185">Reference proteome</keyword>
<dbReference type="Gene3D" id="1.10.1380.10">
    <property type="entry name" value="Neutral endopeptidase , domain2"/>
    <property type="match status" value="1"/>
</dbReference>
<reference evidence="13" key="1">
    <citation type="submission" date="2025-08" db="UniProtKB">
        <authorList>
            <consortium name="RefSeq"/>
        </authorList>
    </citation>
    <scope>IDENTIFICATION</scope>
    <source>
        <strain evidence="13">USDA-PBARC FA_bdor</strain>
        <tissue evidence="13">Whole organism</tissue>
    </source>
</reference>
<feature type="signal peptide" evidence="9">
    <location>
        <begin position="1"/>
        <end position="26"/>
    </location>
</feature>
<evidence type="ECO:0000256" key="7">
    <source>
        <dbReference type="ARBA" id="ARBA00022833"/>
    </source>
</evidence>
<sequence>MIRLKQRNIGYFMILFILSLFSLSKSLPVKQSDNFQPGNDLVNCLNESADPCNDFYEYACGQWTNQHTPAEGFPIWSNWYLISHSVRPKIKDLLTRANSETDIEAIRKARKVYQACMNKDAIEAAGAKPVIKLVNDNGGWPLVMKSDEWKAKNLTWQQIHSRFLKTLGVEALFAIQMPPDVKNSSITRLVVSEPNLVLKKKELVDSKNFRQSFAYTGYKLRVTDIFLRRSSVEEELGNVSLLVELNNFEKELAEITHDEQGINNIDEWYSLMTIDELQELYDSANMTSPTAQINWLETIRDMFTLTPEITVNGSEPIIVPGKEFFPKFAALLNKTAPETIVNYIVWCVITDVSLYANDELRMLLSDFNNRRVGADPIGTREYDCVSLEQMGRAASYLFVKEHSSEESKEAVQELVGNIQEAMKNYIQQSTWLDNETKNLATEKIDAIIKFIGYPDEYTDSNINEYYAEFTPTDSYFENEMRSRVFQMKRALRELRKPTNKKEWPVEPKAINAYYIPVLNTMVVPAGILQLPLFSQNRPSVMNYAMLGTTIGHEISHALDNSGRRFDKNGNVVTWWSQPNIDKYEEQAECFVNQFNNYTIYENDRIRIPVNGTLTLEENISDSTGLQVTWDAYKMFRDKHGTSGLNISELERFTDDQIFFLSFGNLWCAYESDMYLQQYSPEDVHSPARARINGAVSNSAAFAAAFNCPENSSVNPSKKCNIWK</sequence>
<keyword evidence="5" id="KW-0479">Metal-binding</keyword>
<name>A0A9R1T8Q1_9HYME</name>
<dbReference type="PANTHER" id="PTHR11733">
    <property type="entry name" value="ZINC METALLOPROTEASE FAMILY M13 NEPRILYSIN-RELATED"/>
    <property type="match status" value="1"/>
</dbReference>
<dbReference type="InterPro" id="IPR042089">
    <property type="entry name" value="Peptidase_M13_dom_2"/>
</dbReference>
<dbReference type="InterPro" id="IPR000718">
    <property type="entry name" value="Peptidase_M13"/>
</dbReference>
<dbReference type="GO" id="GO:0004222">
    <property type="term" value="F:metalloendopeptidase activity"/>
    <property type="evidence" value="ECO:0007669"/>
    <property type="project" value="InterPro"/>
</dbReference>
<dbReference type="PANTHER" id="PTHR11733:SF237">
    <property type="entry name" value="NEPRILYSIN-LIKE 4"/>
    <property type="match status" value="1"/>
</dbReference>
<evidence type="ECO:0000256" key="8">
    <source>
        <dbReference type="ARBA" id="ARBA00023049"/>
    </source>
</evidence>
<dbReference type="GO" id="GO:0046872">
    <property type="term" value="F:metal ion binding"/>
    <property type="evidence" value="ECO:0007669"/>
    <property type="project" value="UniProtKB-KW"/>
</dbReference>
<evidence type="ECO:0000256" key="3">
    <source>
        <dbReference type="ARBA" id="ARBA00007357"/>
    </source>
</evidence>
<dbReference type="KEGG" id="fas:105267584"/>
<keyword evidence="4" id="KW-0645">Protease</keyword>
<evidence type="ECO:0000313" key="12">
    <source>
        <dbReference type="Proteomes" id="UP000694866"/>
    </source>
</evidence>
<keyword evidence="8" id="KW-0482">Metalloprotease</keyword>
<evidence type="ECO:0000313" key="13">
    <source>
        <dbReference type="RefSeq" id="XP_011304835.1"/>
    </source>
</evidence>
<comment type="similarity">
    <text evidence="3">Belongs to the peptidase M13 family.</text>
</comment>
<evidence type="ECO:0000256" key="9">
    <source>
        <dbReference type="SAM" id="SignalP"/>
    </source>
</evidence>
<dbReference type="PROSITE" id="PS51885">
    <property type="entry name" value="NEPRILYSIN"/>
    <property type="match status" value="1"/>
</dbReference>
<dbReference type="RefSeq" id="XP_011304835.1">
    <property type="nucleotide sequence ID" value="XM_011306533.1"/>
</dbReference>
<dbReference type="OrthoDB" id="6475849at2759"/>
<evidence type="ECO:0000256" key="5">
    <source>
        <dbReference type="ARBA" id="ARBA00022723"/>
    </source>
</evidence>